<dbReference type="RefSeq" id="WP_187029048.1">
    <property type="nucleotide sequence ID" value="NZ_AP023420.1"/>
</dbReference>
<sequence>MVKWEEIVLRGAALERLAGEHWKMAVYTRPFGRDLICEAADVEFAQDAQIPYHTRQHGYETVLLLSGCAEVTLYGKCCTLEPGDLVEIESFMPCGFHFLKDSVVRVIAHGVDMARICREGVRIHEAYPAGEQRAALLNELYQAEGIRLLVEPVAERVEKTALPEVSAKGSGQEIFPLHGVTCRLRVGRWQIGGKAEAWEYGMDAGKTLSCPGTAPGPSLFMVCDGSAEVETGGEKRSVKSGDLLWLAPYQAFSLTAGDAGAALLDCHCSATLLRYLEEWEAAQAAPESGVRQADLAAQNRSPLQGLE</sequence>
<dbReference type="InterPro" id="IPR011051">
    <property type="entry name" value="RmlC_Cupin_sf"/>
</dbReference>
<name>A0A810Q370_9FIRM</name>
<dbReference type="KEGG" id="pfaa:MM59RIKEN_00870"/>
<dbReference type="AlphaFoldDB" id="A0A810Q370"/>
<dbReference type="SUPFAM" id="SSF51182">
    <property type="entry name" value="RmlC-like cupins"/>
    <property type="match status" value="1"/>
</dbReference>
<dbReference type="InterPro" id="IPR014710">
    <property type="entry name" value="RmlC-like_jellyroll"/>
</dbReference>
<accession>A0A810Q370</accession>
<evidence type="ECO:0000256" key="1">
    <source>
        <dbReference type="SAM" id="MobiDB-lite"/>
    </source>
</evidence>
<gene>
    <name evidence="2" type="ORF">MM59RIKEN_00870</name>
</gene>
<organism evidence="2 3">
    <name type="scientific">Pusillibacter faecalis</name>
    <dbReference type="NCBI Taxonomy" id="2714358"/>
    <lineage>
        <taxon>Bacteria</taxon>
        <taxon>Bacillati</taxon>
        <taxon>Bacillota</taxon>
        <taxon>Clostridia</taxon>
        <taxon>Eubacteriales</taxon>
        <taxon>Oscillospiraceae</taxon>
        <taxon>Pusillibacter</taxon>
    </lineage>
</organism>
<dbReference type="Proteomes" id="UP000679848">
    <property type="component" value="Chromosome"/>
</dbReference>
<feature type="compositionally biased region" description="Polar residues" evidence="1">
    <location>
        <begin position="298"/>
        <end position="307"/>
    </location>
</feature>
<dbReference type="CDD" id="cd02208">
    <property type="entry name" value="cupin_RmlC-like"/>
    <property type="match status" value="1"/>
</dbReference>
<evidence type="ECO:0000313" key="3">
    <source>
        <dbReference type="Proteomes" id="UP000679848"/>
    </source>
</evidence>
<dbReference type="EMBL" id="AP023420">
    <property type="protein sequence ID" value="BCK82768.1"/>
    <property type="molecule type" value="Genomic_DNA"/>
</dbReference>
<evidence type="ECO:0008006" key="4">
    <source>
        <dbReference type="Google" id="ProtNLM"/>
    </source>
</evidence>
<reference evidence="2" key="1">
    <citation type="submission" date="2020-09" db="EMBL/GenBank/DDBJ databases">
        <title>New species isolated from human feces.</title>
        <authorList>
            <person name="Kitahara M."/>
            <person name="Shigeno Y."/>
            <person name="Shime M."/>
            <person name="Matsumoto Y."/>
            <person name="Nakamura S."/>
            <person name="Motooka D."/>
            <person name="Fukuoka S."/>
            <person name="Nishikawa H."/>
            <person name="Benno Y."/>
        </authorList>
    </citation>
    <scope>NUCLEOTIDE SEQUENCE</scope>
    <source>
        <strain evidence="2">MM59</strain>
    </source>
</reference>
<feature type="region of interest" description="Disordered" evidence="1">
    <location>
        <begin position="287"/>
        <end position="307"/>
    </location>
</feature>
<keyword evidence="3" id="KW-1185">Reference proteome</keyword>
<proteinExistence type="predicted"/>
<evidence type="ECO:0000313" key="2">
    <source>
        <dbReference type="EMBL" id="BCK82768.1"/>
    </source>
</evidence>
<protein>
    <recommendedName>
        <fullName evidence="4">Cupin domain-containing protein</fullName>
    </recommendedName>
</protein>
<dbReference type="Gene3D" id="2.60.120.10">
    <property type="entry name" value="Jelly Rolls"/>
    <property type="match status" value="2"/>
</dbReference>